<keyword evidence="4" id="KW-0496">Mitochondrion</keyword>
<keyword evidence="5" id="KW-0687">Ribonucleoprotein</keyword>
<feature type="compositionally biased region" description="Low complexity" evidence="8">
    <location>
        <begin position="160"/>
        <end position="174"/>
    </location>
</feature>
<keyword evidence="2" id="KW-0809">Transit peptide</keyword>
<evidence type="ECO:0000256" key="6">
    <source>
        <dbReference type="ARBA" id="ARBA00033752"/>
    </source>
</evidence>
<reference evidence="9 10" key="1">
    <citation type="journal article" date="2024" name="J. Plant Pathol.">
        <title>Sequence and assembly of the genome of Seiridium unicorne, isolate CBS 538.82, causal agent of cypress canker disease.</title>
        <authorList>
            <person name="Scali E."/>
            <person name="Rocca G.D."/>
            <person name="Danti R."/>
            <person name="Garbelotto M."/>
            <person name="Barberini S."/>
            <person name="Baroncelli R."/>
            <person name="Emiliani G."/>
        </authorList>
    </citation>
    <scope>NUCLEOTIDE SEQUENCE [LARGE SCALE GENOMIC DNA]</scope>
    <source>
        <strain evidence="9 10">BM-138-508</strain>
    </source>
</reference>
<organism evidence="9 10">
    <name type="scientific">Seiridium unicorne</name>
    <dbReference type="NCBI Taxonomy" id="138068"/>
    <lineage>
        <taxon>Eukaryota</taxon>
        <taxon>Fungi</taxon>
        <taxon>Dikarya</taxon>
        <taxon>Ascomycota</taxon>
        <taxon>Pezizomycotina</taxon>
        <taxon>Sordariomycetes</taxon>
        <taxon>Xylariomycetidae</taxon>
        <taxon>Amphisphaeriales</taxon>
        <taxon>Sporocadaceae</taxon>
        <taxon>Seiridium</taxon>
    </lineage>
</organism>
<dbReference type="Pfam" id="PF08561">
    <property type="entry name" value="Ribosomal_L37"/>
    <property type="match status" value="1"/>
</dbReference>
<dbReference type="PANTHER" id="PTHR28595">
    <property type="entry name" value="39S RIBOSOMAL PROTEIN L54, MITOCHONDRIAL"/>
    <property type="match status" value="1"/>
</dbReference>
<gene>
    <name evidence="9" type="ORF">SUNI508_05280</name>
</gene>
<evidence type="ECO:0000256" key="1">
    <source>
        <dbReference type="ARBA" id="ARBA00004173"/>
    </source>
</evidence>
<dbReference type="EMBL" id="JARVKF010000146">
    <property type="protein sequence ID" value="KAK9421980.1"/>
    <property type="molecule type" value="Genomic_DNA"/>
</dbReference>
<feature type="region of interest" description="Disordered" evidence="8">
    <location>
        <begin position="160"/>
        <end position="194"/>
    </location>
</feature>
<comment type="similarity">
    <text evidence="6">Belongs to the mitochondrion-specific ribosomal protein mL54 family.</text>
</comment>
<evidence type="ECO:0000256" key="5">
    <source>
        <dbReference type="ARBA" id="ARBA00023274"/>
    </source>
</evidence>
<name>A0ABR2V693_9PEZI</name>
<dbReference type="InterPro" id="IPR013870">
    <property type="entry name" value="Ribosomal_mL54"/>
</dbReference>
<sequence length="333" mass="36983">MPTPESEAFLAKKPKVPPTFDGVDYDDNKALKAAQDSIIREQWVQVMMGRLVREELSKCYYREGVNHLEKCGKLRERYLQMLEKHRVRGYLFEQQNYTDPSQLATPAKKIPSSQPEPETHMMICRRCLTRASALARPLSQRTTPLLRSFTSAPISLNAAAAPAPESSSPADAPPTFNTPLGDTGAAEPKPSLSTCPEGTVLSGLNYLKNKTDPVALADDAYPEWLWKCLDVTVKKSDEGENADAEAEFSKSKKQRRLAAKRQRALEARLLAEGNLEALAPKIPLQQQSINMPANEEGTSDGALAAVAAREELRKAMRKERKAKIKESNYLKSM</sequence>
<keyword evidence="10" id="KW-1185">Reference proteome</keyword>
<proteinExistence type="inferred from homology"/>
<evidence type="ECO:0000313" key="10">
    <source>
        <dbReference type="Proteomes" id="UP001408356"/>
    </source>
</evidence>
<evidence type="ECO:0000256" key="4">
    <source>
        <dbReference type="ARBA" id="ARBA00023128"/>
    </source>
</evidence>
<evidence type="ECO:0000256" key="7">
    <source>
        <dbReference type="ARBA" id="ARBA00035179"/>
    </source>
</evidence>
<evidence type="ECO:0000256" key="2">
    <source>
        <dbReference type="ARBA" id="ARBA00022946"/>
    </source>
</evidence>
<evidence type="ECO:0000313" key="9">
    <source>
        <dbReference type="EMBL" id="KAK9421980.1"/>
    </source>
</evidence>
<comment type="caution">
    <text evidence="9">The sequence shown here is derived from an EMBL/GenBank/DDBJ whole genome shotgun (WGS) entry which is preliminary data.</text>
</comment>
<comment type="subcellular location">
    <subcellularLocation>
        <location evidence="1">Mitochondrion</location>
    </subcellularLocation>
</comment>
<dbReference type="PANTHER" id="PTHR28595:SF1">
    <property type="entry name" value="LARGE RIBOSOMAL SUBUNIT PROTEIN ML54"/>
    <property type="match status" value="1"/>
</dbReference>
<evidence type="ECO:0000256" key="8">
    <source>
        <dbReference type="SAM" id="MobiDB-lite"/>
    </source>
</evidence>
<dbReference type="Proteomes" id="UP001408356">
    <property type="component" value="Unassembled WGS sequence"/>
</dbReference>
<protein>
    <recommendedName>
        <fullName evidence="7">Large ribosomal subunit protein mL54</fullName>
    </recommendedName>
</protein>
<accession>A0ABR2V693</accession>
<keyword evidence="3" id="KW-0689">Ribosomal protein</keyword>
<evidence type="ECO:0000256" key="3">
    <source>
        <dbReference type="ARBA" id="ARBA00022980"/>
    </source>
</evidence>